<dbReference type="Gene3D" id="1.25.40.10">
    <property type="entry name" value="Tetratricopeptide repeat domain"/>
    <property type="match status" value="1"/>
</dbReference>
<dbReference type="SUPFAM" id="SSF48452">
    <property type="entry name" value="TPR-like"/>
    <property type="match status" value="1"/>
</dbReference>
<name>E1JZ39_SOLFR</name>
<keyword evidence="2" id="KW-1185">Reference proteome</keyword>
<dbReference type="eggNOG" id="ENOG50317ZP">
    <property type="taxonomic scope" value="Bacteria"/>
</dbReference>
<evidence type="ECO:0000313" key="1">
    <source>
        <dbReference type="EMBL" id="EFL50322.1"/>
    </source>
</evidence>
<protein>
    <submittedName>
        <fullName evidence="1">Uncharacterized protein</fullName>
    </submittedName>
</protein>
<sequence>MKPDARQSVSRRNLVRALLGRDTPPAPQAAEAAAAPDRHAAGDAAYAAGDYPAAVAAYRASIRGDLSNAPVRLRLGYALYVLGQYIQARVEFEHVLRITGGEPMARLCLGLTLLALDKQERAATTLAAFTAPEQPDLEKRTGEAARLLATGEAADPEALRRDIESAARATAFLPEIGLA</sequence>
<gene>
    <name evidence="1" type="ORF">DesfrDRAFT_2888</name>
</gene>
<dbReference type="OrthoDB" id="5455794at2"/>
<dbReference type="STRING" id="596151.DesfrDRAFT_2888"/>
<dbReference type="AlphaFoldDB" id="E1JZ39"/>
<dbReference type="EMBL" id="AECZ01000021">
    <property type="protein sequence ID" value="EFL50322.1"/>
    <property type="molecule type" value="Genomic_DNA"/>
</dbReference>
<comment type="caution">
    <text evidence="1">The sequence shown here is derived from an EMBL/GenBank/DDBJ whole genome shotgun (WGS) entry which is preliminary data.</text>
</comment>
<dbReference type="RefSeq" id="WP_005995015.1">
    <property type="nucleotide sequence ID" value="NZ_AECZ01000021.1"/>
</dbReference>
<dbReference type="InterPro" id="IPR011990">
    <property type="entry name" value="TPR-like_helical_dom_sf"/>
</dbReference>
<dbReference type="Proteomes" id="UP000006250">
    <property type="component" value="Unassembled WGS sequence"/>
</dbReference>
<accession>E1JZ39</accession>
<reference evidence="1 2" key="1">
    <citation type="submission" date="2010-08" db="EMBL/GenBank/DDBJ databases">
        <title>The draft genome of Desulfovibrio fructosovorans JJ.</title>
        <authorList>
            <consortium name="US DOE Joint Genome Institute (JGI-PGF)"/>
            <person name="Lucas S."/>
            <person name="Copeland A."/>
            <person name="Lapidus A."/>
            <person name="Cheng J.-F."/>
            <person name="Bruce D."/>
            <person name="Goodwin L."/>
            <person name="Pitluck S."/>
            <person name="Land M.L."/>
            <person name="Hauser L."/>
            <person name="Chang Y.-J."/>
            <person name="Jeffries C."/>
            <person name="Wall J.D."/>
            <person name="Stahl D.A."/>
            <person name="Arkin A.P."/>
            <person name="Dehal P."/>
            <person name="Stolyar S.M."/>
            <person name="Hazen T.C."/>
            <person name="Woyke T.J."/>
        </authorList>
    </citation>
    <scope>NUCLEOTIDE SEQUENCE [LARGE SCALE GENOMIC DNA]</scope>
    <source>
        <strain evidence="1 2">JJ</strain>
    </source>
</reference>
<proteinExistence type="predicted"/>
<evidence type="ECO:0000313" key="2">
    <source>
        <dbReference type="Proteomes" id="UP000006250"/>
    </source>
</evidence>
<organism evidence="1 2">
    <name type="scientific">Solidesulfovibrio fructosivorans JJ]</name>
    <dbReference type="NCBI Taxonomy" id="596151"/>
    <lineage>
        <taxon>Bacteria</taxon>
        <taxon>Pseudomonadati</taxon>
        <taxon>Thermodesulfobacteriota</taxon>
        <taxon>Desulfovibrionia</taxon>
        <taxon>Desulfovibrionales</taxon>
        <taxon>Desulfovibrionaceae</taxon>
        <taxon>Solidesulfovibrio</taxon>
    </lineage>
</organism>